<sequence length="176" mass="20185">MAIPRESQYAFPRPDIIATVTTEQKVNLYLISWLRLQAPLFACLTVTEQVPPNLYHQEWQTVLVLGFLHSAGESGGLATRQWQEMTKIMEGYMEFPLHANNTALTVSMVFWQGKPYESLTVEEHREICWEMREVNFQLNASADTQALDVWHCFPYGQQLPGQIDVGSMNYGLAHHL</sequence>
<organism evidence="1 2">
    <name type="scientific">Armillaria borealis</name>
    <dbReference type="NCBI Taxonomy" id="47425"/>
    <lineage>
        <taxon>Eukaryota</taxon>
        <taxon>Fungi</taxon>
        <taxon>Dikarya</taxon>
        <taxon>Basidiomycota</taxon>
        <taxon>Agaricomycotina</taxon>
        <taxon>Agaricomycetes</taxon>
        <taxon>Agaricomycetidae</taxon>
        <taxon>Agaricales</taxon>
        <taxon>Marasmiineae</taxon>
        <taxon>Physalacriaceae</taxon>
        <taxon>Armillaria</taxon>
    </lineage>
</organism>
<dbReference type="AlphaFoldDB" id="A0AA39MK35"/>
<keyword evidence="2" id="KW-1185">Reference proteome</keyword>
<evidence type="ECO:0000313" key="2">
    <source>
        <dbReference type="Proteomes" id="UP001175226"/>
    </source>
</evidence>
<protein>
    <submittedName>
        <fullName evidence="1">Uncharacterized protein</fullName>
    </submittedName>
</protein>
<reference evidence="1" key="1">
    <citation type="submission" date="2023-06" db="EMBL/GenBank/DDBJ databases">
        <authorList>
            <consortium name="Lawrence Berkeley National Laboratory"/>
            <person name="Ahrendt S."/>
            <person name="Sahu N."/>
            <person name="Indic B."/>
            <person name="Wong-Bajracharya J."/>
            <person name="Merenyi Z."/>
            <person name="Ke H.-M."/>
            <person name="Monk M."/>
            <person name="Kocsube S."/>
            <person name="Drula E."/>
            <person name="Lipzen A."/>
            <person name="Balint B."/>
            <person name="Henrissat B."/>
            <person name="Andreopoulos B."/>
            <person name="Martin F.M."/>
            <person name="Harder C.B."/>
            <person name="Rigling D."/>
            <person name="Ford K.L."/>
            <person name="Foster G.D."/>
            <person name="Pangilinan J."/>
            <person name="Papanicolaou A."/>
            <person name="Barry K."/>
            <person name="LaButti K."/>
            <person name="Viragh M."/>
            <person name="Koriabine M."/>
            <person name="Yan M."/>
            <person name="Riley R."/>
            <person name="Champramary S."/>
            <person name="Plett K.L."/>
            <person name="Tsai I.J."/>
            <person name="Slot J."/>
            <person name="Sipos G."/>
            <person name="Plett J."/>
            <person name="Nagy L.G."/>
            <person name="Grigoriev I.V."/>
        </authorList>
    </citation>
    <scope>NUCLEOTIDE SEQUENCE</scope>
    <source>
        <strain evidence="1">FPL87.14</strain>
    </source>
</reference>
<proteinExistence type="predicted"/>
<evidence type="ECO:0000313" key="1">
    <source>
        <dbReference type="EMBL" id="KAK0436355.1"/>
    </source>
</evidence>
<comment type="caution">
    <text evidence="1">The sequence shown here is derived from an EMBL/GenBank/DDBJ whole genome shotgun (WGS) entry which is preliminary data.</text>
</comment>
<dbReference type="EMBL" id="JAUEPT010000055">
    <property type="protein sequence ID" value="KAK0436355.1"/>
    <property type="molecule type" value="Genomic_DNA"/>
</dbReference>
<dbReference type="Proteomes" id="UP001175226">
    <property type="component" value="Unassembled WGS sequence"/>
</dbReference>
<gene>
    <name evidence="1" type="ORF">EV421DRAFT_1739573</name>
</gene>
<name>A0AA39MK35_9AGAR</name>
<accession>A0AA39MK35</accession>